<gene>
    <name evidence="1" type="ORF">Hypma_008629</name>
</gene>
<reference evidence="1" key="1">
    <citation type="submission" date="2018-04" db="EMBL/GenBank/DDBJ databases">
        <title>Whole genome sequencing of Hypsizygus marmoreus.</title>
        <authorList>
            <person name="Choi I.-G."/>
            <person name="Min B."/>
            <person name="Kim J.-G."/>
            <person name="Kim S."/>
            <person name="Oh Y.-L."/>
            <person name="Kong W.-S."/>
            <person name="Park H."/>
            <person name="Jeong J."/>
            <person name="Song E.-S."/>
        </authorList>
    </citation>
    <scope>NUCLEOTIDE SEQUENCE [LARGE SCALE GENOMIC DNA]</scope>
    <source>
        <strain evidence="1">51987-8</strain>
    </source>
</reference>
<sequence length="66" mass="7257">MTFVAVSSTPWSYVKDQKTDSESEQTCAWSSQSWTTGIGDAGSSDMAINHQRIDTGRDMALQQPQT</sequence>
<keyword evidence="2" id="KW-1185">Reference proteome</keyword>
<dbReference type="Proteomes" id="UP000076154">
    <property type="component" value="Unassembled WGS sequence"/>
</dbReference>
<proteinExistence type="predicted"/>
<organism evidence="1 2">
    <name type="scientific">Hypsizygus marmoreus</name>
    <name type="common">White beech mushroom</name>
    <name type="synonym">Agaricus marmoreus</name>
    <dbReference type="NCBI Taxonomy" id="39966"/>
    <lineage>
        <taxon>Eukaryota</taxon>
        <taxon>Fungi</taxon>
        <taxon>Dikarya</taxon>
        <taxon>Basidiomycota</taxon>
        <taxon>Agaricomycotina</taxon>
        <taxon>Agaricomycetes</taxon>
        <taxon>Agaricomycetidae</taxon>
        <taxon>Agaricales</taxon>
        <taxon>Tricholomatineae</taxon>
        <taxon>Lyophyllaceae</taxon>
        <taxon>Hypsizygus</taxon>
    </lineage>
</organism>
<dbReference type="AlphaFoldDB" id="A0A369JQ65"/>
<dbReference type="EMBL" id="LUEZ02000045">
    <property type="protein sequence ID" value="RDB23968.1"/>
    <property type="molecule type" value="Genomic_DNA"/>
</dbReference>
<protein>
    <submittedName>
        <fullName evidence="1">Uncharacterized protein</fullName>
    </submittedName>
</protein>
<evidence type="ECO:0000313" key="1">
    <source>
        <dbReference type="EMBL" id="RDB23968.1"/>
    </source>
</evidence>
<name>A0A369JQ65_HYPMA</name>
<accession>A0A369JQ65</accession>
<dbReference type="InParanoid" id="A0A369JQ65"/>
<evidence type="ECO:0000313" key="2">
    <source>
        <dbReference type="Proteomes" id="UP000076154"/>
    </source>
</evidence>
<comment type="caution">
    <text evidence="1">The sequence shown here is derived from an EMBL/GenBank/DDBJ whole genome shotgun (WGS) entry which is preliminary data.</text>
</comment>